<accession>A0A8S1R7L1</accession>
<proteinExistence type="predicted"/>
<organism evidence="1 2">
    <name type="scientific">Paramecium sonneborni</name>
    <dbReference type="NCBI Taxonomy" id="65129"/>
    <lineage>
        <taxon>Eukaryota</taxon>
        <taxon>Sar</taxon>
        <taxon>Alveolata</taxon>
        <taxon>Ciliophora</taxon>
        <taxon>Intramacronucleata</taxon>
        <taxon>Oligohymenophorea</taxon>
        <taxon>Peniculida</taxon>
        <taxon>Parameciidae</taxon>
        <taxon>Paramecium</taxon>
    </lineage>
</organism>
<dbReference type="Proteomes" id="UP000692954">
    <property type="component" value="Unassembled WGS sequence"/>
</dbReference>
<evidence type="ECO:0000313" key="2">
    <source>
        <dbReference type="Proteomes" id="UP000692954"/>
    </source>
</evidence>
<reference evidence="1" key="1">
    <citation type="submission" date="2021-01" db="EMBL/GenBank/DDBJ databases">
        <authorList>
            <consortium name="Genoscope - CEA"/>
            <person name="William W."/>
        </authorList>
    </citation>
    <scope>NUCLEOTIDE SEQUENCE</scope>
</reference>
<protein>
    <submittedName>
        <fullName evidence="1">Uncharacterized protein</fullName>
    </submittedName>
</protein>
<sequence>MTKEYSFDSNISINSDEEIKQVKICPFQTHFQYCSQDNTQNEVANQPIPSPEYKFMGVSYSNEESVNYFQTIKRKLDNSKMQDQVIQQFTINVSKSVDICLDNKRNSKSNKTQIISMQQIKLNTLRKKNVTQNNNLSMRKPKKLRNTTIKIKNSSPQGILKASSFEVPSIQSYNNLSYQMIPNKKVSFEFTQEQIKNMNRTNISNVLIRQRTRFVLN</sequence>
<dbReference type="EMBL" id="CAJJDN010000144">
    <property type="protein sequence ID" value="CAD8123329.1"/>
    <property type="molecule type" value="Genomic_DNA"/>
</dbReference>
<evidence type="ECO:0000313" key="1">
    <source>
        <dbReference type="EMBL" id="CAD8123329.1"/>
    </source>
</evidence>
<keyword evidence="2" id="KW-1185">Reference proteome</keyword>
<dbReference type="OrthoDB" id="302976at2759"/>
<dbReference type="AlphaFoldDB" id="A0A8S1R7L1"/>
<name>A0A8S1R7L1_9CILI</name>
<gene>
    <name evidence="1" type="ORF">PSON_ATCC_30995.1.T1440039</name>
</gene>
<comment type="caution">
    <text evidence="1">The sequence shown here is derived from an EMBL/GenBank/DDBJ whole genome shotgun (WGS) entry which is preliminary data.</text>
</comment>